<dbReference type="PANTHER" id="PTHR42974">
    <property type="entry name" value="GLUTAMINE SYNTHETASE"/>
    <property type="match status" value="1"/>
</dbReference>
<dbReference type="Gene3D" id="3.30.590.10">
    <property type="entry name" value="Glutamine synthetase/guanido kinase, catalytic domain"/>
    <property type="match status" value="1"/>
</dbReference>
<dbReference type="GO" id="GO:0004356">
    <property type="term" value="F:glutamine synthetase activity"/>
    <property type="evidence" value="ECO:0007669"/>
    <property type="project" value="UniProtKB-EC"/>
</dbReference>
<gene>
    <name evidence="5" type="primary">glnA</name>
    <name evidence="5" type="ORF">TTHT_1973</name>
</gene>
<evidence type="ECO:0000313" key="6">
    <source>
        <dbReference type="Proteomes" id="UP000595564"/>
    </source>
</evidence>
<keyword evidence="6" id="KW-1185">Reference proteome</keyword>
<feature type="domain" description="GS beta-grasp" evidence="3">
    <location>
        <begin position="61"/>
        <end position="154"/>
    </location>
</feature>
<dbReference type="InterPro" id="IPR014746">
    <property type="entry name" value="Gln_synth/guanido_kin_cat_dom"/>
</dbReference>
<dbReference type="EC" id="6.3.1.2" evidence="5"/>
<keyword evidence="5" id="KW-0436">Ligase</keyword>
<protein>
    <submittedName>
        <fullName evidence="5">Glutamine synthetase</fullName>
        <ecNumber evidence="5">6.3.1.2</ecNumber>
    </submittedName>
</protein>
<evidence type="ECO:0000313" key="5">
    <source>
        <dbReference type="EMBL" id="BBB33417.1"/>
    </source>
</evidence>
<evidence type="ECO:0000259" key="3">
    <source>
        <dbReference type="PROSITE" id="PS51986"/>
    </source>
</evidence>
<dbReference type="InterPro" id="IPR008146">
    <property type="entry name" value="Gln_synth_cat_dom"/>
</dbReference>
<dbReference type="AlphaFoldDB" id="A0A7R6PVJ7"/>
<evidence type="ECO:0000256" key="2">
    <source>
        <dbReference type="RuleBase" id="RU000384"/>
    </source>
</evidence>
<dbReference type="Pfam" id="PF00120">
    <property type="entry name" value="Gln-synt_C"/>
    <property type="match status" value="1"/>
</dbReference>
<dbReference type="PROSITE" id="PS51986">
    <property type="entry name" value="GS_BETA_GRASP"/>
    <property type="match status" value="1"/>
</dbReference>
<organism evidence="5 6">
    <name type="scientific">Thermotomaculum hydrothermale</name>
    <dbReference type="NCBI Taxonomy" id="981385"/>
    <lineage>
        <taxon>Bacteria</taxon>
        <taxon>Pseudomonadati</taxon>
        <taxon>Acidobacteriota</taxon>
        <taxon>Holophagae</taxon>
        <taxon>Thermotomaculales</taxon>
        <taxon>Thermotomaculaceae</taxon>
        <taxon>Thermotomaculum</taxon>
    </lineage>
</organism>
<dbReference type="RefSeq" id="WP_201327726.1">
    <property type="nucleotide sequence ID" value="NZ_AP017470.1"/>
</dbReference>
<sequence length="687" mass="78108">MKVSEIYGILTFNEKVMKNKLSYEVYKRFKKTIKEGEPITKDVAECIAHALKEWAIENNCTHYTHWFHPLTGLTAEKHDAFLTFDENLMPIERFLADELIQGEPDASSFPSGGTRSTFEARGYTAWDPQSPCFIIEGKKTNTLCIPSVFLSYNGDSLDKKSILLKSIKVLEESTKKLLEVSEFPVPEKISITTGPEQEYYLLDKEVYRKREDLIITGRTLIGANSVKGQKLEDHYFGSIPDRVKYFMEDLELALYKLGVPAKTRHNEVAPCQFELAPIFEELNIAADHNHLVMIMLKKKAEEHGFSLLLHEKPFKGLNGSGKHNNWSIADNRGVNYLSPGKNKEEFLRFLVFFVGVINGVYNHQKFIRASVASAANDHRLGGNEAPPSIISVFVGSALGEVLENLKEGNFVEPKHSKTLEIGLSYLPQITRHNTDRNRTSPIAFTGNKFEFRAVGSSQPLGLPNTILNASVADSFNEISELIKEEKAKGKNREEAILIALSKVLKKCSKVIFNGNGYSKEWQIEAEKRGLANLKNTPESLKNSFADAEERKFLIDLGIMSERELNARLNIKYDQYSKIIDIESRMLVKLIKKYVRTAALKQIDMFSKFDFLNYSEYIKAVKTMEEKTGLLINETQNFEPMEGERKAFFAANTILPLMNELREIVDFLETETDKSIWPLPDYDSMLIL</sequence>
<dbReference type="Pfam" id="PF12437">
    <property type="entry name" value="GSIII_N"/>
    <property type="match status" value="1"/>
</dbReference>
<dbReference type="InterPro" id="IPR040577">
    <property type="entry name" value="Gln-synt_C"/>
</dbReference>
<name>A0A7R6PVJ7_9BACT</name>
<dbReference type="Pfam" id="PF18318">
    <property type="entry name" value="Gln-synt_C-ter"/>
    <property type="match status" value="1"/>
</dbReference>
<evidence type="ECO:0000259" key="4">
    <source>
        <dbReference type="PROSITE" id="PS51987"/>
    </source>
</evidence>
<dbReference type="InterPro" id="IPR022147">
    <property type="entry name" value="GSIII_N"/>
</dbReference>
<dbReference type="KEGG" id="thyd:TTHT_1973"/>
<dbReference type="InterPro" id="IPR052725">
    <property type="entry name" value="GS_Type-3"/>
</dbReference>
<comment type="similarity">
    <text evidence="1 2">Belongs to the glutamine synthetase family.</text>
</comment>
<dbReference type="PROSITE" id="PS00181">
    <property type="entry name" value="GLNA_ATP"/>
    <property type="match status" value="1"/>
</dbReference>
<proteinExistence type="inferred from homology"/>
<dbReference type="PROSITE" id="PS51987">
    <property type="entry name" value="GS_CATALYTIC"/>
    <property type="match status" value="1"/>
</dbReference>
<dbReference type="SUPFAM" id="SSF55931">
    <property type="entry name" value="Glutamine synthetase/guanido kinase"/>
    <property type="match status" value="1"/>
</dbReference>
<dbReference type="Gene3D" id="1.20.120.1560">
    <property type="match status" value="1"/>
</dbReference>
<reference evidence="5 6" key="1">
    <citation type="journal article" date="2012" name="Extremophiles">
        <title>Thermotomaculum hydrothermale gen. nov., sp. nov., a novel heterotrophic thermophile within the phylum Acidobacteria from a deep-sea hydrothermal vent chimney in the Southern Okinawa Trough.</title>
        <authorList>
            <person name="Izumi H."/>
            <person name="Nunoura T."/>
            <person name="Miyazaki M."/>
            <person name="Mino S."/>
            <person name="Toki T."/>
            <person name="Takai K."/>
            <person name="Sako Y."/>
            <person name="Sawabe T."/>
            <person name="Nakagawa S."/>
        </authorList>
    </citation>
    <scope>NUCLEOTIDE SEQUENCE [LARGE SCALE GENOMIC DNA]</scope>
    <source>
        <strain evidence="5 6">AC55</strain>
    </source>
</reference>
<dbReference type="InterPro" id="IPR027303">
    <property type="entry name" value="Gln_synth_gly_rich_site"/>
</dbReference>
<evidence type="ECO:0000256" key="1">
    <source>
        <dbReference type="PROSITE-ProRule" id="PRU01330"/>
    </source>
</evidence>
<dbReference type="InterPro" id="IPR008147">
    <property type="entry name" value="Gln_synt_N"/>
</dbReference>
<dbReference type="Proteomes" id="UP000595564">
    <property type="component" value="Chromosome"/>
</dbReference>
<feature type="domain" description="GS catalytic" evidence="4">
    <location>
        <begin position="159"/>
        <end position="594"/>
    </location>
</feature>
<dbReference type="SMART" id="SM01230">
    <property type="entry name" value="Gln-synt_C"/>
    <property type="match status" value="1"/>
</dbReference>
<dbReference type="PANTHER" id="PTHR42974:SF1">
    <property type="entry name" value="TYPE-3 GLUTAMINE SYNTHETASE"/>
    <property type="match status" value="1"/>
</dbReference>
<accession>A0A7R6PVJ7</accession>
<dbReference type="EMBL" id="AP017470">
    <property type="protein sequence ID" value="BBB33417.1"/>
    <property type="molecule type" value="Genomic_DNA"/>
</dbReference>
<dbReference type="GO" id="GO:0006542">
    <property type="term" value="P:glutamine biosynthetic process"/>
    <property type="evidence" value="ECO:0007669"/>
    <property type="project" value="InterPro"/>
</dbReference>